<keyword evidence="2" id="KW-1185">Reference proteome</keyword>
<dbReference type="EMBL" id="JACSPW010000018">
    <property type="protein sequence ID" value="MBD8034555.1"/>
    <property type="molecule type" value="Genomic_DNA"/>
</dbReference>
<accession>A0ABR8XRI3</accession>
<sequence length="231" mass="26690">MPISTGLYKKMHQWLMGEDGKIVAFRPFLTNGNPYKSRIFLISTNAVPFFKVEDRSEQIFAESLVNRELLKELYLSEIKGAPREFKGSLQFEAWLKKHYNESLIYTSLNTYQIELTDHAKNAKKEDAANFERGQTIFKEVMEEFQPEIIILQGSATFNQFKTLYAENIVIFNEDEMKVQVLEEMGAIAEVSYGNGKKTLVFVTRSMSYFGSEGKNFERFKENLAKNLLVKA</sequence>
<protein>
    <submittedName>
        <fullName evidence="1">RNA 2'-phosphotransferase</fullName>
    </submittedName>
</protein>
<evidence type="ECO:0000313" key="1">
    <source>
        <dbReference type="EMBL" id="MBD8034555.1"/>
    </source>
</evidence>
<proteinExistence type="predicted"/>
<comment type="caution">
    <text evidence="1">The sequence shown here is derived from an EMBL/GenBank/DDBJ whole genome shotgun (WGS) entry which is preliminary data.</text>
</comment>
<dbReference type="Proteomes" id="UP000600565">
    <property type="component" value="Unassembled WGS sequence"/>
</dbReference>
<dbReference type="RefSeq" id="WP_191705053.1">
    <property type="nucleotide sequence ID" value="NZ_JACSPW010000018.1"/>
</dbReference>
<organism evidence="1 2">
    <name type="scientific">Solibacillus merdavium</name>
    <dbReference type="NCBI Taxonomy" id="2762218"/>
    <lineage>
        <taxon>Bacteria</taxon>
        <taxon>Bacillati</taxon>
        <taxon>Bacillota</taxon>
        <taxon>Bacilli</taxon>
        <taxon>Bacillales</taxon>
        <taxon>Caryophanaceae</taxon>
        <taxon>Solibacillus</taxon>
    </lineage>
</organism>
<gene>
    <name evidence="1" type="ORF">H9632_15910</name>
</gene>
<name>A0ABR8XRI3_9BACL</name>
<evidence type="ECO:0000313" key="2">
    <source>
        <dbReference type="Proteomes" id="UP000600565"/>
    </source>
</evidence>
<reference evidence="1 2" key="1">
    <citation type="submission" date="2020-08" db="EMBL/GenBank/DDBJ databases">
        <title>A Genomic Blueprint of the Chicken Gut Microbiome.</title>
        <authorList>
            <person name="Gilroy R."/>
            <person name="Ravi A."/>
            <person name="Getino M."/>
            <person name="Pursley I."/>
            <person name="Horton D.L."/>
            <person name="Alikhan N.-F."/>
            <person name="Baker D."/>
            <person name="Gharbi K."/>
            <person name="Hall N."/>
            <person name="Watson M."/>
            <person name="Adriaenssens E.M."/>
            <person name="Foster-Nyarko E."/>
            <person name="Jarju S."/>
            <person name="Secka A."/>
            <person name="Antonio M."/>
            <person name="Oren A."/>
            <person name="Chaudhuri R."/>
            <person name="La Ragione R.M."/>
            <person name="Hildebrand F."/>
            <person name="Pallen M.J."/>
        </authorList>
    </citation>
    <scope>NUCLEOTIDE SEQUENCE [LARGE SCALE GENOMIC DNA]</scope>
    <source>
        <strain evidence="1 2">Sa1YVA6</strain>
    </source>
</reference>